<organism evidence="3 4">
    <name type="scientific">Arthrobacter cheniae</name>
    <dbReference type="NCBI Taxonomy" id="1258888"/>
    <lineage>
        <taxon>Bacteria</taxon>
        <taxon>Bacillati</taxon>
        <taxon>Actinomycetota</taxon>
        <taxon>Actinomycetes</taxon>
        <taxon>Micrococcales</taxon>
        <taxon>Micrococcaceae</taxon>
        <taxon>Arthrobacter</taxon>
    </lineage>
</organism>
<dbReference type="PROSITE" id="PS50995">
    <property type="entry name" value="HTH_MARR_2"/>
    <property type="match status" value="1"/>
</dbReference>
<dbReference type="InterPro" id="IPR036388">
    <property type="entry name" value="WH-like_DNA-bd_sf"/>
</dbReference>
<evidence type="ECO:0000313" key="3">
    <source>
        <dbReference type="EMBL" id="RJT83402.1"/>
    </source>
</evidence>
<comment type="caution">
    <text evidence="3">The sequence shown here is derived from an EMBL/GenBank/DDBJ whole genome shotgun (WGS) entry which is preliminary data.</text>
</comment>
<keyword evidence="4" id="KW-1185">Reference proteome</keyword>
<dbReference type="Gene3D" id="1.10.10.10">
    <property type="entry name" value="Winged helix-like DNA-binding domain superfamily/Winged helix DNA-binding domain"/>
    <property type="match status" value="1"/>
</dbReference>
<name>A0A3A5M8E1_9MICC</name>
<dbReference type="InterPro" id="IPR036390">
    <property type="entry name" value="WH_DNA-bd_sf"/>
</dbReference>
<dbReference type="SMART" id="SM00347">
    <property type="entry name" value="HTH_MARR"/>
    <property type="match status" value="1"/>
</dbReference>
<dbReference type="EMBL" id="QZVT01000001">
    <property type="protein sequence ID" value="RJT83402.1"/>
    <property type="molecule type" value="Genomic_DNA"/>
</dbReference>
<feature type="domain" description="HTH marR-type" evidence="2">
    <location>
        <begin position="12"/>
        <end position="142"/>
    </location>
</feature>
<dbReference type="OrthoDB" id="9806864at2"/>
<dbReference type="PANTHER" id="PTHR33164">
    <property type="entry name" value="TRANSCRIPTIONAL REGULATOR, MARR FAMILY"/>
    <property type="match status" value="1"/>
</dbReference>
<evidence type="ECO:0000259" key="2">
    <source>
        <dbReference type="PROSITE" id="PS50995"/>
    </source>
</evidence>
<accession>A0A3A5M8E1</accession>
<dbReference type="RefSeq" id="WP_120147485.1">
    <property type="nucleotide sequence ID" value="NZ_QZVT01000001.1"/>
</dbReference>
<gene>
    <name evidence="3" type="ORF">D6T63_02920</name>
</gene>
<dbReference type="GO" id="GO:0006950">
    <property type="term" value="P:response to stress"/>
    <property type="evidence" value="ECO:0007669"/>
    <property type="project" value="TreeGrafter"/>
</dbReference>
<comment type="subcellular location">
    <subcellularLocation>
        <location evidence="1">Cytoplasm</location>
    </subcellularLocation>
</comment>
<dbReference type="SUPFAM" id="SSF46785">
    <property type="entry name" value="Winged helix' DNA-binding domain"/>
    <property type="match status" value="1"/>
</dbReference>
<evidence type="ECO:0000313" key="4">
    <source>
        <dbReference type="Proteomes" id="UP000272560"/>
    </source>
</evidence>
<dbReference type="GO" id="GO:0003700">
    <property type="term" value="F:DNA-binding transcription factor activity"/>
    <property type="evidence" value="ECO:0007669"/>
    <property type="project" value="InterPro"/>
</dbReference>
<dbReference type="InterPro" id="IPR000835">
    <property type="entry name" value="HTH_MarR-typ"/>
</dbReference>
<protein>
    <submittedName>
        <fullName evidence="3">MarR family transcriptional regulator</fullName>
    </submittedName>
</protein>
<dbReference type="PANTHER" id="PTHR33164:SF5">
    <property type="entry name" value="ORGANIC HYDROPEROXIDE RESISTANCE TRANSCRIPTIONAL REGULATOR"/>
    <property type="match status" value="1"/>
</dbReference>
<dbReference type="Proteomes" id="UP000272560">
    <property type="component" value="Unassembled WGS sequence"/>
</dbReference>
<reference evidence="3 4" key="1">
    <citation type="submission" date="2018-09" db="EMBL/GenBank/DDBJ databases">
        <title>Novel species of Arthrobacter.</title>
        <authorList>
            <person name="Liu Q."/>
            <person name="Xin Y.-H."/>
        </authorList>
    </citation>
    <scope>NUCLEOTIDE SEQUENCE [LARGE SCALE GENOMIC DNA]</scope>
    <source>
        <strain evidence="3 4">Hz2</strain>
    </source>
</reference>
<evidence type="ECO:0000256" key="1">
    <source>
        <dbReference type="ARBA" id="ARBA00004496"/>
    </source>
</evidence>
<dbReference type="GO" id="GO:0005737">
    <property type="term" value="C:cytoplasm"/>
    <property type="evidence" value="ECO:0007669"/>
    <property type="project" value="UniProtKB-SubCell"/>
</dbReference>
<dbReference type="Pfam" id="PF01047">
    <property type="entry name" value="MarR"/>
    <property type="match status" value="1"/>
</dbReference>
<sequence length="158" mass="17500">MDSTTDDDLLLERQLCFALSVASRSVVGAYRPVLEKLDLTHPQYLVMLVLWERSPRTVRSIGSALAMESATLSPMLKRLEAMGLLTRTRVPGNERALAVDLTAAGRQLRSRALEVPVTMLKRLGLTREQVDTLNEAMHAIIRATGTELPASTRPEHQP</sequence>
<proteinExistence type="predicted"/>
<dbReference type="InterPro" id="IPR039422">
    <property type="entry name" value="MarR/SlyA-like"/>
</dbReference>
<dbReference type="AlphaFoldDB" id="A0A3A5M8E1"/>